<dbReference type="KEGG" id="samy:DB32_004210"/>
<dbReference type="EMBL" id="CP011125">
    <property type="protein sequence ID" value="AKF07061.1"/>
    <property type="molecule type" value="Genomic_DNA"/>
</dbReference>
<dbReference type="STRING" id="927083.DB32_004210"/>
<dbReference type="AlphaFoldDB" id="A0A0F6W4B1"/>
<reference evidence="2 3" key="1">
    <citation type="submission" date="2015-03" db="EMBL/GenBank/DDBJ databases">
        <title>Genome assembly of Sandaracinus amylolyticus DSM 53668.</title>
        <authorList>
            <person name="Sharma G."/>
            <person name="Subramanian S."/>
        </authorList>
    </citation>
    <scope>NUCLEOTIDE SEQUENCE [LARGE SCALE GENOMIC DNA]</scope>
    <source>
        <strain evidence="2 3">DSM 53668</strain>
    </source>
</reference>
<proteinExistence type="predicted"/>
<evidence type="ECO:0000256" key="1">
    <source>
        <dbReference type="SAM" id="MobiDB-lite"/>
    </source>
</evidence>
<sequence length="92" mass="10348">MRRGDLAAPRRSIATHPCHPSCSLEEGIRLKRPEQKRAGDLRGARRPRVPDFDSRARARGALEPREGGRLDPLPPSFVVLDQRPHCDVTCCR</sequence>
<gene>
    <name evidence="2" type="ORF">DB32_004210</name>
</gene>
<keyword evidence="3" id="KW-1185">Reference proteome</keyword>
<evidence type="ECO:0000313" key="3">
    <source>
        <dbReference type="Proteomes" id="UP000034883"/>
    </source>
</evidence>
<name>A0A0F6W4B1_9BACT</name>
<organism evidence="2 3">
    <name type="scientific">Sandaracinus amylolyticus</name>
    <dbReference type="NCBI Taxonomy" id="927083"/>
    <lineage>
        <taxon>Bacteria</taxon>
        <taxon>Pseudomonadati</taxon>
        <taxon>Myxococcota</taxon>
        <taxon>Polyangia</taxon>
        <taxon>Polyangiales</taxon>
        <taxon>Sandaracinaceae</taxon>
        <taxon>Sandaracinus</taxon>
    </lineage>
</organism>
<feature type="compositionally biased region" description="Basic and acidic residues" evidence="1">
    <location>
        <begin position="26"/>
        <end position="69"/>
    </location>
</feature>
<feature type="region of interest" description="Disordered" evidence="1">
    <location>
        <begin position="26"/>
        <end position="75"/>
    </location>
</feature>
<protein>
    <submittedName>
        <fullName evidence="2">Uncharacterized protein</fullName>
    </submittedName>
</protein>
<accession>A0A0F6W4B1</accession>
<dbReference type="Proteomes" id="UP000034883">
    <property type="component" value="Chromosome"/>
</dbReference>
<evidence type="ECO:0000313" key="2">
    <source>
        <dbReference type="EMBL" id="AKF07061.1"/>
    </source>
</evidence>